<evidence type="ECO:0000259" key="3">
    <source>
        <dbReference type="Pfam" id="PF13649"/>
    </source>
</evidence>
<dbReference type="PANTHER" id="PTHR44942:SF4">
    <property type="entry name" value="METHYLTRANSFERASE TYPE 11 DOMAIN-CONTAINING PROTEIN"/>
    <property type="match status" value="1"/>
</dbReference>
<dbReference type="Proteomes" id="UP000569914">
    <property type="component" value="Unassembled WGS sequence"/>
</dbReference>
<dbReference type="InterPro" id="IPR051052">
    <property type="entry name" value="Diverse_substrate_MTase"/>
</dbReference>
<dbReference type="SUPFAM" id="SSF53335">
    <property type="entry name" value="S-adenosyl-L-methionine-dependent methyltransferases"/>
    <property type="match status" value="1"/>
</dbReference>
<feature type="domain" description="Methyltransferase" evidence="3">
    <location>
        <begin position="44"/>
        <end position="140"/>
    </location>
</feature>
<evidence type="ECO:0000256" key="1">
    <source>
        <dbReference type="ARBA" id="ARBA00022603"/>
    </source>
</evidence>
<organism evidence="4 5">
    <name type="scientific">Microlunatus parietis</name>
    <dbReference type="NCBI Taxonomy" id="682979"/>
    <lineage>
        <taxon>Bacteria</taxon>
        <taxon>Bacillati</taxon>
        <taxon>Actinomycetota</taxon>
        <taxon>Actinomycetes</taxon>
        <taxon>Propionibacteriales</taxon>
        <taxon>Propionibacteriaceae</taxon>
        <taxon>Microlunatus</taxon>
    </lineage>
</organism>
<gene>
    <name evidence="4" type="ORF">BKA15_000106</name>
</gene>
<reference evidence="4 5" key="1">
    <citation type="submission" date="2020-07" db="EMBL/GenBank/DDBJ databases">
        <title>Sequencing the genomes of 1000 actinobacteria strains.</title>
        <authorList>
            <person name="Klenk H.-P."/>
        </authorList>
    </citation>
    <scope>NUCLEOTIDE SEQUENCE [LARGE SCALE GENOMIC DNA]</scope>
    <source>
        <strain evidence="4 5">DSM 22083</strain>
    </source>
</reference>
<dbReference type="Pfam" id="PF13649">
    <property type="entry name" value="Methyltransf_25"/>
    <property type="match status" value="1"/>
</dbReference>
<dbReference type="CDD" id="cd02440">
    <property type="entry name" value="AdoMet_MTases"/>
    <property type="match status" value="1"/>
</dbReference>
<dbReference type="InterPro" id="IPR029063">
    <property type="entry name" value="SAM-dependent_MTases_sf"/>
</dbReference>
<dbReference type="GO" id="GO:0032259">
    <property type="term" value="P:methylation"/>
    <property type="evidence" value="ECO:0007669"/>
    <property type="project" value="UniProtKB-KW"/>
</dbReference>
<comment type="caution">
    <text evidence="4">The sequence shown here is derived from an EMBL/GenBank/DDBJ whole genome shotgun (WGS) entry which is preliminary data.</text>
</comment>
<name>A0A7Y9L8S6_9ACTN</name>
<proteinExistence type="predicted"/>
<keyword evidence="4" id="KW-0830">Ubiquinone</keyword>
<protein>
    <submittedName>
        <fullName evidence="4">Ubiquinone/menaquinone biosynthesis C-methylase UbiE</fullName>
    </submittedName>
</protein>
<dbReference type="InterPro" id="IPR041698">
    <property type="entry name" value="Methyltransf_25"/>
</dbReference>
<dbReference type="AlphaFoldDB" id="A0A7Y9L8S6"/>
<accession>A0A7Y9L8S6</accession>
<sequence>MRASRWNETENAEAYAAFTHRFPMYADTSRDVVERADVSAADGVLDLCCGTGATTRVLLPRLPDRAQVWAVDGSPAMIDVAKAETADPRVTWIRSAAEEVDRCRAAAAPLVDAVVCNSAIWQTELPVTFAAVRRVLRPGGRFVFNIGSQFLRYPGQQPRELPPETANVVALMRQAAIEEFGYQPQPLPRRRQPLTPDGIRTELERAGFRQLAAEDVEYDDPPELIQAWLEVPIFADNVCPGLPYPQQRRALELAVQRVVPGPREPARWCLVTASAEPAHT</sequence>
<keyword evidence="5" id="KW-1185">Reference proteome</keyword>
<evidence type="ECO:0000256" key="2">
    <source>
        <dbReference type="ARBA" id="ARBA00022679"/>
    </source>
</evidence>
<dbReference type="EMBL" id="JACCBU010000001">
    <property type="protein sequence ID" value="NYE68777.1"/>
    <property type="molecule type" value="Genomic_DNA"/>
</dbReference>
<dbReference type="Gene3D" id="3.40.50.150">
    <property type="entry name" value="Vaccinia Virus protein VP39"/>
    <property type="match status" value="1"/>
</dbReference>
<evidence type="ECO:0000313" key="5">
    <source>
        <dbReference type="Proteomes" id="UP000569914"/>
    </source>
</evidence>
<keyword evidence="1 4" id="KW-0489">Methyltransferase</keyword>
<dbReference type="GO" id="GO:0008168">
    <property type="term" value="F:methyltransferase activity"/>
    <property type="evidence" value="ECO:0007669"/>
    <property type="project" value="UniProtKB-KW"/>
</dbReference>
<dbReference type="RefSeq" id="WP_179747655.1">
    <property type="nucleotide sequence ID" value="NZ_JACCBU010000001.1"/>
</dbReference>
<evidence type="ECO:0000313" key="4">
    <source>
        <dbReference type="EMBL" id="NYE68777.1"/>
    </source>
</evidence>
<keyword evidence="2" id="KW-0808">Transferase</keyword>
<dbReference type="PANTHER" id="PTHR44942">
    <property type="entry name" value="METHYLTRANSF_11 DOMAIN-CONTAINING PROTEIN"/>
    <property type="match status" value="1"/>
</dbReference>